<keyword evidence="2" id="KW-1185">Reference proteome</keyword>
<organism evidence="1 2">
    <name type="scientific">Chondrus crispus</name>
    <name type="common">Carrageen Irish moss</name>
    <name type="synonym">Polymorpha crispa</name>
    <dbReference type="NCBI Taxonomy" id="2769"/>
    <lineage>
        <taxon>Eukaryota</taxon>
        <taxon>Rhodophyta</taxon>
        <taxon>Florideophyceae</taxon>
        <taxon>Rhodymeniophycidae</taxon>
        <taxon>Gigartinales</taxon>
        <taxon>Gigartinaceae</taxon>
        <taxon>Chondrus</taxon>
    </lineage>
</organism>
<dbReference type="GeneID" id="17319381"/>
<gene>
    <name evidence="1" type="ORF">CHC_T00007815001</name>
</gene>
<dbReference type="Proteomes" id="UP000012073">
    <property type="component" value="Unassembled WGS sequence"/>
</dbReference>
<sequence length="82" mass="9229">MEVVGLRGVHFTESFRQCGGPLATRAMWLLEPCPSQKRRVSRSHPLCKVSNPVNLYSSTYSFYKLQEITERLHGTPCPCSSA</sequence>
<reference evidence="2" key="1">
    <citation type="journal article" date="2013" name="Proc. Natl. Acad. Sci. U.S.A.">
        <title>Genome structure and metabolic features in the red seaweed Chondrus crispus shed light on evolution of the Archaeplastida.</title>
        <authorList>
            <person name="Collen J."/>
            <person name="Porcel B."/>
            <person name="Carre W."/>
            <person name="Ball S.G."/>
            <person name="Chaparro C."/>
            <person name="Tonon T."/>
            <person name="Barbeyron T."/>
            <person name="Michel G."/>
            <person name="Noel B."/>
            <person name="Valentin K."/>
            <person name="Elias M."/>
            <person name="Artiguenave F."/>
            <person name="Arun A."/>
            <person name="Aury J.M."/>
            <person name="Barbosa-Neto J.F."/>
            <person name="Bothwell J.H."/>
            <person name="Bouget F.Y."/>
            <person name="Brillet L."/>
            <person name="Cabello-Hurtado F."/>
            <person name="Capella-Gutierrez S."/>
            <person name="Charrier B."/>
            <person name="Cladiere L."/>
            <person name="Cock J.M."/>
            <person name="Coelho S.M."/>
            <person name="Colleoni C."/>
            <person name="Czjzek M."/>
            <person name="Da Silva C."/>
            <person name="Delage L."/>
            <person name="Denoeud F."/>
            <person name="Deschamps P."/>
            <person name="Dittami S.M."/>
            <person name="Gabaldon T."/>
            <person name="Gachon C.M."/>
            <person name="Groisillier A."/>
            <person name="Herve C."/>
            <person name="Jabbari K."/>
            <person name="Katinka M."/>
            <person name="Kloareg B."/>
            <person name="Kowalczyk N."/>
            <person name="Labadie K."/>
            <person name="Leblanc C."/>
            <person name="Lopez P.J."/>
            <person name="McLachlan D.H."/>
            <person name="Meslet-Cladiere L."/>
            <person name="Moustafa A."/>
            <person name="Nehr Z."/>
            <person name="Nyvall Collen P."/>
            <person name="Panaud O."/>
            <person name="Partensky F."/>
            <person name="Poulain J."/>
            <person name="Rensing S.A."/>
            <person name="Rousvoal S."/>
            <person name="Samson G."/>
            <person name="Symeonidi A."/>
            <person name="Weissenbach J."/>
            <person name="Zambounis A."/>
            <person name="Wincker P."/>
            <person name="Boyen C."/>
        </authorList>
    </citation>
    <scope>NUCLEOTIDE SEQUENCE [LARGE SCALE GENOMIC DNA]</scope>
    <source>
        <strain evidence="2">cv. Stackhouse</strain>
    </source>
</reference>
<proteinExistence type="predicted"/>
<name>R7QVL8_CHOCR</name>
<evidence type="ECO:0000313" key="2">
    <source>
        <dbReference type="Proteomes" id="UP000012073"/>
    </source>
</evidence>
<dbReference type="Gramene" id="CDF41370">
    <property type="protein sequence ID" value="CDF41370"/>
    <property type="gene ID" value="CHC_T00007815001"/>
</dbReference>
<dbReference type="RefSeq" id="XP_005711664.1">
    <property type="nucleotide sequence ID" value="XM_005711607.1"/>
</dbReference>
<accession>R7QVL8</accession>
<dbReference type="EMBL" id="HG002363">
    <property type="protein sequence ID" value="CDF41370.1"/>
    <property type="molecule type" value="Genomic_DNA"/>
</dbReference>
<dbReference type="KEGG" id="ccp:CHC_T00007815001"/>
<dbReference type="AlphaFoldDB" id="R7QVL8"/>
<protein>
    <submittedName>
        <fullName evidence="1">Uncharacterized protein</fullName>
    </submittedName>
</protein>
<evidence type="ECO:0000313" key="1">
    <source>
        <dbReference type="EMBL" id="CDF41370.1"/>
    </source>
</evidence>